<accession>A0ABP0E601</accession>
<dbReference type="Proteomes" id="UP001497600">
    <property type="component" value="Chromosome A"/>
</dbReference>
<evidence type="ECO:0000313" key="1">
    <source>
        <dbReference type="EMBL" id="CAK7893389.1"/>
    </source>
</evidence>
<dbReference type="InterPro" id="IPR024368">
    <property type="entry name" value="Ecl1/2/3"/>
</dbReference>
<dbReference type="EMBL" id="OZ004253">
    <property type="protein sequence ID" value="CAK7893389.1"/>
    <property type="molecule type" value="Genomic_DNA"/>
</dbReference>
<keyword evidence="2" id="KW-1185">Reference proteome</keyword>
<sequence>MSDFAFNNYCITCDQLCSQSAVYCSDSCKHIDEAQASSLSATSEHLPGLMSPLLTPSAYQHITDYTHTHPHQQPQYLADSPLMLSKHNSAIDLEYHTFDLNTTSSDNSVAPSTSNNYRKWLTACL</sequence>
<evidence type="ECO:0000313" key="2">
    <source>
        <dbReference type="Proteomes" id="UP001497600"/>
    </source>
</evidence>
<reference evidence="1 2" key="1">
    <citation type="submission" date="2024-01" db="EMBL/GenBank/DDBJ databases">
        <authorList>
            <consortium name="Genoscope - CEA"/>
            <person name="William W."/>
        </authorList>
    </citation>
    <scope>NUCLEOTIDE SEQUENCE [LARGE SCALE GENOMIC DNA]</scope>
    <source>
        <strain evidence="1 2">29B2s-10</strain>
    </source>
</reference>
<protein>
    <submittedName>
        <fullName evidence="1">Uncharacterized protein</fullName>
    </submittedName>
</protein>
<gene>
    <name evidence="1" type="ORF">CAAN4_A07074</name>
</gene>
<organism evidence="1 2">
    <name type="scientific">[Candida] anglica</name>
    <dbReference type="NCBI Taxonomy" id="148631"/>
    <lineage>
        <taxon>Eukaryota</taxon>
        <taxon>Fungi</taxon>
        <taxon>Dikarya</taxon>
        <taxon>Ascomycota</taxon>
        <taxon>Saccharomycotina</taxon>
        <taxon>Pichiomycetes</taxon>
        <taxon>Debaryomycetaceae</taxon>
        <taxon>Kurtzmaniella</taxon>
    </lineage>
</organism>
<dbReference type="Pfam" id="PF12855">
    <property type="entry name" value="Ecl1"/>
    <property type="match status" value="1"/>
</dbReference>
<name>A0ABP0E601_9ASCO</name>
<proteinExistence type="predicted"/>